<evidence type="ECO:0008006" key="3">
    <source>
        <dbReference type="Google" id="ProtNLM"/>
    </source>
</evidence>
<evidence type="ECO:0000313" key="1">
    <source>
        <dbReference type="EMBL" id="KJE94320.1"/>
    </source>
</evidence>
<accession>A0A0D2WR44</accession>
<dbReference type="EMBL" id="KE346367">
    <property type="protein sequence ID" value="KJE94320.1"/>
    <property type="molecule type" value="Genomic_DNA"/>
</dbReference>
<gene>
    <name evidence="1" type="ORF">CAOG_004979</name>
</gene>
<dbReference type="InParanoid" id="A0A0D2WR44"/>
<reference evidence="2" key="1">
    <citation type="submission" date="2011-02" db="EMBL/GenBank/DDBJ databases">
        <title>The Genome Sequence of Capsaspora owczarzaki ATCC 30864.</title>
        <authorList>
            <person name="Russ C."/>
            <person name="Cuomo C."/>
            <person name="Burger G."/>
            <person name="Gray M.W."/>
            <person name="Holland P.W.H."/>
            <person name="King N."/>
            <person name="Lang F.B.F."/>
            <person name="Roger A.J."/>
            <person name="Ruiz-Trillo I."/>
            <person name="Young S.K."/>
            <person name="Zeng Q."/>
            <person name="Gargeya S."/>
            <person name="Alvarado L."/>
            <person name="Berlin A."/>
            <person name="Chapman S.B."/>
            <person name="Chen Z."/>
            <person name="Freedman E."/>
            <person name="Gellesch M."/>
            <person name="Goldberg J."/>
            <person name="Griggs A."/>
            <person name="Gujja S."/>
            <person name="Heilman E."/>
            <person name="Heiman D."/>
            <person name="Howarth C."/>
            <person name="Mehta T."/>
            <person name="Neiman D."/>
            <person name="Pearson M."/>
            <person name="Roberts A."/>
            <person name="Saif S."/>
            <person name="Shea T."/>
            <person name="Shenoy N."/>
            <person name="Sisk P."/>
            <person name="Stolte C."/>
            <person name="Sykes S."/>
            <person name="White J."/>
            <person name="Yandava C."/>
            <person name="Haas B."/>
            <person name="Nusbaum C."/>
            <person name="Birren B."/>
        </authorList>
    </citation>
    <scope>NUCLEOTIDE SEQUENCE</scope>
    <source>
        <strain evidence="2">ATCC 30864</strain>
    </source>
</reference>
<dbReference type="InterPro" id="IPR027417">
    <property type="entry name" value="P-loop_NTPase"/>
</dbReference>
<organism evidence="1 2">
    <name type="scientific">Capsaspora owczarzaki (strain ATCC 30864)</name>
    <dbReference type="NCBI Taxonomy" id="595528"/>
    <lineage>
        <taxon>Eukaryota</taxon>
        <taxon>Filasterea</taxon>
        <taxon>Capsaspora</taxon>
    </lineage>
</organism>
<name>A0A0D2WR44_CAPO3</name>
<dbReference type="SUPFAM" id="SSF52540">
    <property type="entry name" value="P-loop containing nucleoside triphosphate hydrolases"/>
    <property type="match status" value="1"/>
</dbReference>
<dbReference type="Gene3D" id="3.40.50.300">
    <property type="entry name" value="P-loop containing nucleotide triphosphate hydrolases"/>
    <property type="match status" value="1"/>
</dbReference>
<dbReference type="AlphaFoldDB" id="A0A0D2WR44"/>
<dbReference type="Proteomes" id="UP000008743">
    <property type="component" value="Unassembled WGS sequence"/>
</dbReference>
<protein>
    <recommendedName>
        <fullName evidence="3">NACHT domain-containing protein</fullName>
    </recommendedName>
</protein>
<keyword evidence="2" id="KW-1185">Reference proteome</keyword>
<evidence type="ECO:0000313" key="2">
    <source>
        <dbReference type="Proteomes" id="UP000008743"/>
    </source>
</evidence>
<sequence>MRFNSNATDFKVLNFICNATLLKAAAENTLAMESDEDEATRKLPHWTVMEIPHSSPEAIAGMNVVAFSVPGAVVQPADMAARLTLYEHLARVVRDNTDKVQCVVLPSSYSVEGAWRLFVQTQPEDDETAGVDAVIGMQGQCDGIASDYFVMEFCYLLATSTVQINDAFASATEAISGTPWLSYASFGTMQTLQSAQAHYAALPRLFSRVTNNPLARVQKVRAQELQQSRVAPNPIALRLGDRPAQVSPTLAVEVGAGHSPKSTSSSPAVAVAVSAAVGDVETPALDALLQQLESANSLANATSDLIALVVGGVAGSGKTTLLRQLELELWAQWSDVKNIPVYVSMSDVLESQTELGPLERAIQQRLSTPGTLLGPADVRELQLTCGFTFLIDCVANLRGLESLNLQQWRCNTVLAARPNDCARIEQRRLQLFSPSASLTVRHIQPLTAENKLAFVSKWLAADNSNYKSCLGVILNKTSQQRTSSSHASAAATTAAAAIASVRIGTSTPLGIGRFGFCQSGLFARGFSRSFATQIVELCRFAAAW</sequence>
<proteinExistence type="predicted"/>